<dbReference type="Pfam" id="PF07714">
    <property type="entry name" value="PK_Tyr_Ser-Thr"/>
    <property type="match status" value="1"/>
</dbReference>
<evidence type="ECO:0000259" key="17">
    <source>
        <dbReference type="PROSITE" id="PS50011"/>
    </source>
</evidence>
<dbReference type="EC" id="4.6.1.2" evidence="2 14"/>
<comment type="catalytic activity">
    <reaction evidence="14">
        <text>GTP = 3',5'-cyclic GMP + diphosphate</text>
        <dbReference type="Rhea" id="RHEA:13665"/>
        <dbReference type="ChEBI" id="CHEBI:33019"/>
        <dbReference type="ChEBI" id="CHEBI:37565"/>
        <dbReference type="ChEBI" id="CHEBI:57746"/>
        <dbReference type="EC" id="4.6.1.2"/>
    </reaction>
</comment>
<dbReference type="InterPro" id="IPR029787">
    <property type="entry name" value="Nucleotide_cyclase"/>
</dbReference>
<evidence type="ECO:0000256" key="2">
    <source>
        <dbReference type="ARBA" id="ARBA00012202"/>
    </source>
</evidence>
<keyword evidence="10" id="KW-0325">Glycoprotein</keyword>
<evidence type="ECO:0000256" key="11">
    <source>
        <dbReference type="ARBA" id="ARBA00023239"/>
    </source>
</evidence>
<keyword evidence="7" id="KW-0342">GTP-binding</keyword>
<evidence type="ECO:0000259" key="18">
    <source>
        <dbReference type="PROSITE" id="PS50125"/>
    </source>
</evidence>
<dbReference type="Pfam" id="PF00211">
    <property type="entry name" value="Guanylate_cyc"/>
    <property type="match status" value="1"/>
</dbReference>
<feature type="chain" id="PRO_5044895450" description="Guanylate cyclase" evidence="16">
    <location>
        <begin position="18"/>
        <end position="859"/>
    </location>
</feature>
<evidence type="ECO:0000256" key="3">
    <source>
        <dbReference type="ARBA" id="ARBA00022692"/>
    </source>
</evidence>
<evidence type="ECO:0000256" key="5">
    <source>
        <dbReference type="ARBA" id="ARBA00022741"/>
    </source>
</evidence>
<dbReference type="InterPro" id="IPR001054">
    <property type="entry name" value="A/G_cyclase"/>
</dbReference>
<dbReference type="InterPro" id="IPR000719">
    <property type="entry name" value="Prot_kinase_dom"/>
</dbReference>
<dbReference type="InterPro" id="IPR028082">
    <property type="entry name" value="Peripla_BP_I"/>
</dbReference>
<dbReference type="EMBL" id="JACVVK020000268">
    <property type="protein sequence ID" value="KAK7481058.1"/>
    <property type="molecule type" value="Genomic_DNA"/>
</dbReference>
<dbReference type="SUPFAM" id="SSF55073">
    <property type="entry name" value="Nucleotide cyclase"/>
    <property type="match status" value="1"/>
</dbReference>
<dbReference type="PANTHER" id="PTHR11920">
    <property type="entry name" value="GUANYLYL CYCLASE"/>
    <property type="match status" value="1"/>
</dbReference>
<sequence length="859" mass="96455">HWLTFLLFIWGITGSEALTETGIRYTTHSAGIGHVLTDWSKFCPQVHHVTVSHTAVGGQRPSCDSVCHTAGLLAARWGTALVSYGCESTQLSNRDLYPTFVRTTGTYLELSRFMNSIIQYWKWESVNIVTMVNSSDVWLEMADELNRNLDLPIDNKQHWSVDLANDAFLTDMQAQTLNYRSLLDITMDVTRNTTAYNAFMKELETTLRFDGGGCPQGHYEYGIHASLLADAFQLLAEGVRRTFNKNKKATLSAETIVNNILNVSFAGVSGDVQILEDGSRLADFMLHNLVDGCYVPIARTNSALPYADYYIVINERVIWPGNTTEQPNGQAENRFSSEDPGQYNGRKNVRELGRRDWIIPSDKLFNAPGFPGKVGTKVTIIDQQVVAVKPIRKESVVLTSEIIHEVNQTRKLKHTNVNQLVGACVEAGNICLVWGYCAKGSLRDVLQNENIKLDWIFKFSFISDVAKGMSYLHSSPVGLHGRLKSTNVVVDSNWACKVTDIVMPCFREGEADPEGICYYTTPELLRDETLRSTGTKKGDVYSFAIIMQEIILRCKPYGDEDLTAEEIIARVTEVEMPPFRPKISSTSADESILDLMKMCWDEYPLFRPSFNTINTTLKKIRVAYGTTSNLVDQMLHMLSKYADHLEELVEERTTQLEEEQKKTEELLCRMLPRSVAQELKMGNPIEPESFAAVTIFFSDIVVNMLNDLYTCFDTVIDTYDVYKVETIGDAYMVVSGLPVRNGKQHAGEIAAMSLDLLASVLTFRIRHRPEKQLELRIGMHTGPVVAGVVGLKMPRYCLFGDTVNYASRMESNGLALHIHVSPECKEYLDELGGFHLVERGPVEMKGKGTIVTFFLIGKE</sequence>
<keyword evidence="4 16" id="KW-0732">Signal</keyword>
<dbReference type="PROSITE" id="PS50011">
    <property type="entry name" value="PROTEIN_KINASE_DOM"/>
    <property type="match status" value="1"/>
</dbReference>
<feature type="domain" description="Guanylate cyclase" evidence="18">
    <location>
        <begin position="701"/>
        <end position="810"/>
    </location>
</feature>
<dbReference type="InterPro" id="IPR011009">
    <property type="entry name" value="Kinase-like_dom_sf"/>
</dbReference>
<evidence type="ECO:0000256" key="10">
    <source>
        <dbReference type="ARBA" id="ARBA00023180"/>
    </source>
</evidence>
<dbReference type="FunFam" id="3.30.70.1230:FF:000004">
    <property type="entry name" value="Guanylate cyclase"/>
    <property type="match status" value="1"/>
</dbReference>
<dbReference type="PROSITE" id="PS50125">
    <property type="entry name" value="GUANYLATE_CYCLASE_2"/>
    <property type="match status" value="1"/>
</dbReference>
<gene>
    <name evidence="19" type="ORF">BaRGS_00027694</name>
</gene>
<evidence type="ECO:0000256" key="6">
    <source>
        <dbReference type="ARBA" id="ARBA00022989"/>
    </source>
</evidence>
<dbReference type="SMART" id="SM00044">
    <property type="entry name" value="CYCc"/>
    <property type="match status" value="1"/>
</dbReference>
<keyword evidence="5" id="KW-0547">Nucleotide-binding</keyword>
<comment type="caution">
    <text evidence="19">The sequence shown here is derived from an EMBL/GenBank/DDBJ whole genome shotgun (WGS) entry which is preliminary data.</text>
</comment>
<dbReference type="InterPro" id="IPR001245">
    <property type="entry name" value="Ser-Thr/Tyr_kinase_cat_dom"/>
</dbReference>
<evidence type="ECO:0000256" key="4">
    <source>
        <dbReference type="ARBA" id="ARBA00022729"/>
    </source>
</evidence>
<comment type="similarity">
    <text evidence="13">Belongs to the adenylyl cyclase class-4/guanylyl cyclase family.</text>
</comment>
<evidence type="ECO:0000256" key="7">
    <source>
        <dbReference type="ARBA" id="ARBA00023134"/>
    </source>
</evidence>
<evidence type="ECO:0000256" key="1">
    <source>
        <dbReference type="ARBA" id="ARBA00004479"/>
    </source>
</evidence>
<name>A0ABD0K276_9CAEN</name>
<evidence type="ECO:0000256" key="12">
    <source>
        <dbReference type="ARBA" id="ARBA00023293"/>
    </source>
</evidence>
<evidence type="ECO:0000256" key="13">
    <source>
        <dbReference type="RuleBase" id="RU000405"/>
    </source>
</evidence>
<dbReference type="PROSITE" id="PS00452">
    <property type="entry name" value="GUANYLATE_CYCLASE_1"/>
    <property type="match status" value="1"/>
</dbReference>
<feature type="signal peptide" evidence="16">
    <location>
        <begin position="1"/>
        <end position="17"/>
    </location>
</feature>
<dbReference type="SUPFAM" id="SSF56112">
    <property type="entry name" value="Protein kinase-like (PK-like)"/>
    <property type="match status" value="1"/>
</dbReference>
<dbReference type="InterPro" id="IPR050401">
    <property type="entry name" value="Cyclic_nucleotide_synthase"/>
</dbReference>
<keyword evidence="6" id="KW-1133">Transmembrane helix</keyword>
<evidence type="ECO:0000313" key="19">
    <source>
        <dbReference type="EMBL" id="KAK7481058.1"/>
    </source>
</evidence>
<dbReference type="GO" id="GO:0016020">
    <property type="term" value="C:membrane"/>
    <property type="evidence" value="ECO:0007669"/>
    <property type="project" value="UniProtKB-SubCell"/>
</dbReference>
<keyword evidence="20" id="KW-1185">Reference proteome</keyword>
<evidence type="ECO:0000256" key="15">
    <source>
        <dbReference type="SAM" id="MobiDB-lite"/>
    </source>
</evidence>
<dbReference type="PANTHER" id="PTHR11920:SF501">
    <property type="entry name" value="GUANYLATE CYCLASE 32E"/>
    <property type="match status" value="1"/>
</dbReference>
<dbReference type="Gene3D" id="6.10.250.780">
    <property type="match status" value="1"/>
</dbReference>
<dbReference type="SUPFAM" id="SSF53822">
    <property type="entry name" value="Periplasmic binding protein-like I"/>
    <property type="match status" value="1"/>
</dbReference>
<proteinExistence type="inferred from homology"/>
<dbReference type="Proteomes" id="UP001519460">
    <property type="component" value="Unassembled WGS sequence"/>
</dbReference>
<protein>
    <recommendedName>
        <fullName evidence="2 14">Guanylate cyclase</fullName>
        <ecNumber evidence="2 14">4.6.1.2</ecNumber>
    </recommendedName>
</protein>
<feature type="domain" description="Protein kinase" evidence="17">
    <location>
        <begin position="360"/>
        <end position="617"/>
    </location>
</feature>
<reference evidence="19 20" key="1">
    <citation type="journal article" date="2023" name="Sci. Data">
        <title>Genome assembly of the Korean intertidal mud-creeper Batillaria attramentaria.</title>
        <authorList>
            <person name="Patra A.K."/>
            <person name="Ho P.T."/>
            <person name="Jun S."/>
            <person name="Lee S.J."/>
            <person name="Kim Y."/>
            <person name="Won Y.J."/>
        </authorList>
    </citation>
    <scope>NUCLEOTIDE SEQUENCE [LARGE SCALE GENOMIC DNA]</scope>
    <source>
        <strain evidence="19">Wonlab-2016</strain>
    </source>
</reference>
<keyword evidence="12 14" id="KW-0141">cGMP biosynthesis</keyword>
<keyword evidence="3" id="KW-0812">Transmembrane</keyword>
<dbReference type="Gene3D" id="3.40.50.2300">
    <property type="match status" value="2"/>
</dbReference>
<dbReference type="GO" id="GO:0005525">
    <property type="term" value="F:GTP binding"/>
    <property type="evidence" value="ECO:0007669"/>
    <property type="project" value="UniProtKB-KW"/>
</dbReference>
<evidence type="ECO:0000256" key="8">
    <source>
        <dbReference type="ARBA" id="ARBA00023136"/>
    </source>
</evidence>
<comment type="subcellular location">
    <subcellularLocation>
        <location evidence="1">Membrane</location>
        <topology evidence="1">Single-pass type I membrane protein</topology>
    </subcellularLocation>
</comment>
<dbReference type="Gene3D" id="3.30.70.1230">
    <property type="entry name" value="Nucleotide cyclase"/>
    <property type="match status" value="1"/>
</dbReference>
<keyword evidence="9" id="KW-0675">Receptor</keyword>
<dbReference type="CDD" id="cd07302">
    <property type="entry name" value="CHD"/>
    <property type="match status" value="1"/>
</dbReference>
<dbReference type="GO" id="GO:0004383">
    <property type="term" value="F:guanylate cyclase activity"/>
    <property type="evidence" value="ECO:0007669"/>
    <property type="project" value="UniProtKB-EC"/>
</dbReference>
<accession>A0ABD0K276</accession>
<dbReference type="Pfam" id="PF01094">
    <property type="entry name" value="ANF_receptor"/>
    <property type="match status" value="2"/>
</dbReference>
<dbReference type="AlphaFoldDB" id="A0ABD0K276"/>
<evidence type="ECO:0000256" key="16">
    <source>
        <dbReference type="SAM" id="SignalP"/>
    </source>
</evidence>
<keyword evidence="11 13" id="KW-0456">Lyase</keyword>
<evidence type="ECO:0000256" key="9">
    <source>
        <dbReference type="ARBA" id="ARBA00023170"/>
    </source>
</evidence>
<dbReference type="InterPro" id="IPR001828">
    <property type="entry name" value="ANF_lig-bd_rcpt"/>
</dbReference>
<evidence type="ECO:0000256" key="14">
    <source>
        <dbReference type="RuleBase" id="RU003431"/>
    </source>
</evidence>
<feature type="non-terminal residue" evidence="19">
    <location>
        <position position="1"/>
    </location>
</feature>
<organism evidence="19 20">
    <name type="scientific">Batillaria attramentaria</name>
    <dbReference type="NCBI Taxonomy" id="370345"/>
    <lineage>
        <taxon>Eukaryota</taxon>
        <taxon>Metazoa</taxon>
        <taxon>Spiralia</taxon>
        <taxon>Lophotrochozoa</taxon>
        <taxon>Mollusca</taxon>
        <taxon>Gastropoda</taxon>
        <taxon>Caenogastropoda</taxon>
        <taxon>Sorbeoconcha</taxon>
        <taxon>Cerithioidea</taxon>
        <taxon>Batillariidae</taxon>
        <taxon>Batillaria</taxon>
    </lineage>
</organism>
<dbReference type="InterPro" id="IPR018297">
    <property type="entry name" value="A/G_cyclase_CS"/>
</dbReference>
<feature type="region of interest" description="Disordered" evidence="15">
    <location>
        <begin position="326"/>
        <end position="345"/>
    </location>
</feature>
<dbReference type="Gene3D" id="1.10.510.10">
    <property type="entry name" value="Transferase(Phosphotransferase) domain 1"/>
    <property type="match status" value="1"/>
</dbReference>
<keyword evidence="8" id="KW-0472">Membrane</keyword>
<evidence type="ECO:0000313" key="20">
    <source>
        <dbReference type="Proteomes" id="UP001519460"/>
    </source>
</evidence>